<evidence type="ECO:0000313" key="4">
    <source>
        <dbReference type="Proteomes" id="UP000422736"/>
    </source>
</evidence>
<feature type="transmembrane region" description="Helical" evidence="2">
    <location>
        <begin position="221"/>
        <end position="242"/>
    </location>
</feature>
<feature type="region of interest" description="Disordered" evidence="1">
    <location>
        <begin position="1"/>
        <end position="119"/>
    </location>
</feature>
<keyword evidence="2" id="KW-0472">Membrane</keyword>
<evidence type="ECO:0000313" key="3">
    <source>
        <dbReference type="EMBL" id="QGN13792.1"/>
    </source>
</evidence>
<feature type="compositionally biased region" description="Basic residues" evidence="1">
    <location>
        <begin position="32"/>
        <end position="42"/>
    </location>
</feature>
<feature type="compositionally biased region" description="Polar residues" evidence="1">
    <location>
        <begin position="16"/>
        <end position="30"/>
    </location>
</feature>
<organism evidence="3 4">
    <name type="scientific">Kluyveromyces marxianus</name>
    <name type="common">Yeast</name>
    <name type="synonym">Candida kefyr</name>
    <dbReference type="NCBI Taxonomy" id="4911"/>
    <lineage>
        <taxon>Eukaryota</taxon>
        <taxon>Fungi</taxon>
        <taxon>Dikarya</taxon>
        <taxon>Ascomycota</taxon>
        <taxon>Saccharomycotina</taxon>
        <taxon>Saccharomycetes</taxon>
        <taxon>Saccharomycetales</taxon>
        <taxon>Saccharomycetaceae</taxon>
        <taxon>Kluyveromyces</taxon>
    </lineage>
</organism>
<proteinExistence type="predicted"/>
<keyword evidence="2" id="KW-1133">Transmembrane helix</keyword>
<gene>
    <name evidence="3" type="ORF">FIM1_438</name>
</gene>
<evidence type="ECO:0000256" key="2">
    <source>
        <dbReference type="SAM" id="Phobius"/>
    </source>
</evidence>
<evidence type="ECO:0008006" key="5">
    <source>
        <dbReference type="Google" id="ProtNLM"/>
    </source>
</evidence>
<feature type="region of interest" description="Disordered" evidence="1">
    <location>
        <begin position="181"/>
        <end position="202"/>
    </location>
</feature>
<feature type="compositionally biased region" description="Basic and acidic residues" evidence="1">
    <location>
        <begin position="83"/>
        <end position="98"/>
    </location>
</feature>
<sequence length="283" mass="30883">MKSLINRRFSPKRQNKPASSIPVTKHSSPTKPRVKPQPKHSSKPSPRVLGSPNETQSNSSETQNSLPIKSILKQNDAAPGESKSVRIIDNSLHDESRRISTPTRPPTVADPSSLLEIPPVPLDSMGYSASDLEKGQLVVGPSETTPLLDPLNGNSYQNQGSIEEEMYLAPSPEHSAEIDCWAPHSAPPSSERPHTPATSLQSQLPMDTPMARFLKALYEKYPVIITYVLIVICIAGAIFSLVTGRGSTYLWVIIKASLCWIFGTDVAKMLFGEQFCDIALKAS</sequence>
<accession>A0ABX6ERZ0</accession>
<protein>
    <recommendedName>
        <fullName evidence="5">Transmembrane protein</fullName>
    </recommendedName>
</protein>
<evidence type="ECO:0000256" key="1">
    <source>
        <dbReference type="SAM" id="MobiDB-lite"/>
    </source>
</evidence>
<reference evidence="3 4" key="2">
    <citation type="submission" date="2019-11" db="EMBL/GenBank/DDBJ databases">
        <authorList>
            <person name="Lu H."/>
        </authorList>
    </citation>
    <scope>NUCLEOTIDE SEQUENCE [LARGE SCALE GENOMIC DNA]</scope>
    <source>
        <strain evidence="3 4">FIM1</strain>
    </source>
</reference>
<dbReference type="Proteomes" id="UP000422736">
    <property type="component" value="Chromosome 1"/>
</dbReference>
<name>A0ABX6ERZ0_KLUMA</name>
<dbReference type="EMBL" id="CP015054">
    <property type="protein sequence ID" value="QGN13792.1"/>
    <property type="molecule type" value="Genomic_DNA"/>
</dbReference>
<feature type="compositionally biased region" description="Polar residues" evidence="1">
    <location>
        <begin position="52"/>
        <end position="67"/>
    </location>
</feature>
<keyword evidence="2" id="KW-0812">Transmembrane</keyword>
<keyword evidence="4" id="KW-1185">Reference proteome</keyword>
<reference evidence="3 4" key="1">
    <citation type="submission" date="2016-03" db="EMBL/GenBank/DDBJ databases">
        <title>How can Kluyveromyces marxianus grow so fast - potential evolutionary course in Saccharomyces Complex revealed by comparative genomics.</title>
        <authorList>
            <person name="Mo W."/>
            <person name="Lu W."/>
            <person name="Yang X."/>
            <person name="Qi J."/>
            <person name="Lv H."/>
        </authorList>
    </citation>
    <scope>NUCLEOTIDE SEQUENCE [LARGE SCALE GENOMIC DNA]</scope>
    <source>
        <strain evidence="3 4">FIM1</strain>
    </source>
</reference>
<feature type="transmembrane region" description="Helical" evidence="2">
    <location>
        <begin position="248"/>
        <end position="271"/>
    </location>
</feature>